<evidence type="ECO:0000313" key="4">
    <source>
        <dbReference type="Proteomes" id="UP000001542"/>
    </source>
</evidence>
<dbReference type="EMBL" id="DS113702">
    <property type="protein sequence ID" value="EAX97744.1"/>
    <property type="molecule type" value="Genomic_DNA"/>
</dbReference>
<organism evidence="3 4">
    <name type="scientific">Trichomonas vaginalis (strain ATCC PRA-98 / G3)</name>
    <dbReference type="NCBI Taxonomy" id="412133"/>
    <lineage>
        <taxon>Eukaryota</taxon>
        <taxon>Metamonada</taxon>
        <taxon>Parabasalia</taxon>
        <taxon>Trichomonadida</taxon>
        <taxon>Trichomonadidae</taxon>
        <taxon>Trichomonas</taxon>
    </lineage>
</organism>
<name>A2FBF7_TRIV3</name>
<dbReference type="InterPro" id="IPR050865">
    <property type="entry name" value="BEACH_Domain"/>
</dbReference>
<dbReference type="SUPFAM" id="SSF50729">
    <property type="entry name" value="PH domain-like"/>
    <property type="match status" value="1"/>
</dbReference>
<reference evidence="3" key="2">
    <citation type="journal article" date="2007" name="Science">
        <title>Draft genome sequence of the sexually transmitted pathogen Trichomonas vaginalis.</title>
        <authorList>
            <person name="Carlton J.M."/>
            <person name="Hirt R.P."/>
            <person name="Silva J.C."/>
            <person name="Delcher A.L."/>
            <person name="Schatz M."/>
            <person name="Zhao Q."/>
            <person name="Wortman J.R."/>
            <person name="Bidwell S.L."/>
            <person name="Alsmark U.C.M."/>
            <person name="Besteiro S."/>
            <person name="Sicheritz-Ponten T."/>
            <person name="Noel C.J."/>
            <person name="Dacks J.B."/>
            <person name="Foster P.G."/>
            <person name="Simillion C."/>
            <person name="Van de Peer Y."/>
            <person name="Miranda-Saavedra D."/>
            <person name="Barton G.J."/>
            <person name="Westrop G.D."/>
            <person name="Mueller S."/>
            <person name="Dessi D."/>
            <person name="Fiori P.L."/>
            <person name="Ren Q."/>
            <person name="Paulsen I."/>
            <person name="Zhang H."/>
            <person name="Bastida-Corcuera F.D."/>
            <person name="Simoes-Barbosa A."/>
            <person name="Brown M.T."/>
            <person name="Hayes R.D."/>
            <person name="Mukherjee M."/>
            <person name="Okumura C.Y."/>
            <person name="Schneider R."/>
            <person name="Smith A.J."/>
            <person name="Vanacova S."/>
            <person name="Villalvazo M."/>
            <person name="Haas B.J."/>
            <person name="Pertea M."/>
            <person name="Feldblyum T.V."/>
            <person name="Utterback T.R."/>
            <person name="Shu C.L."/>
            <person name="Osoegawa K."/>
            <person name="de Jong P.J."/>
            <person name="Hrdy I."/>
            <person name="Horvathova L."/>
            <person name="Zubacova Z."/>
            <person name="Dolezal P."/>
            <person name="Malik S.B."/>
            <person name="Logsdon J.M. Jr."/>
            <person name="Henze K."/>
            <person name="Gupta A."/>
            <person name="Wang C.C."/>
            <person name="Dunne R.L."/>
            <person name="Upcroft J.A."/>
            <person name="Upcroft P."/>
            <person name="White O."/>
            <person name="Salzberg S.L."/>
            <person name="Tang P."/>
            <person name="Chiu C.-H."/>
            <person name="Lee Y.-S."/>
            <person name="Embley T.M."/>
            <person name="Coombs G.H."/>
            <person name="Mottram J.C."/>
            <person name="Tachezy J."/>
            <person name="Fraser-Liggett C.M."/>
            <person name="Johnson P.J."/>
        </authorList>
    </citation>
    <scope>NUCLEOTIDE SEQUENCE [LARGE SCALE GENOMIC DNA]</scope>
    <source>
        <strain evidence="3">G3</strain>
    </source>
</reference>
<dbReference type="SMR" id="A2FBF7"/>
<dbReference type="InterPro" id="IPR000409">
    <property type="entry name" value="BEACH_dom"/>
</dbReference>
<reference evidence="3" key="1">
    <citation type="submission" date="2006-10" db="EMBL/GenBank/DDBJ databases">
        <authorList>
            <person name="Amadeo P."/>
            <person name="Zhao Q."/>
            <person name="Wortman J."/>
            <person name="Fraser-Liggett C."/>
            <person name="Carlton J."/>
        </authorList>
    </citation>
    <scope>NUCLEOTIDE SEQUENCE</scope>
    <source>
        <strain evidence="3">G3</strain>
    </source>
</reference>
<dbReference type="KEGG" id="tva:4755528"/>
<evidence type="ECO:0000259" key="1">
    <source>
        <dbReference type="PROSITE" id="PS50197"/>
    </source>
</evidence>
<evidence type="ECO:0000313" key="3">
    <source>
        <dbReference type="EMBL" id="EAX97744.1"/>
    </source>
</evidence>
<dbReference type="AlphaFoldDB" id="A2FBF7"/>
<dbReference type="InParanoid" id="A2FBF7"/>
<keyword evidence="4" id="KW-1185">Reference proteome</keyword>
<dbReference type="PANTHER" id="PTHR13743:SF112">
    <property type="entry name" value="BEACH DOMAIN-CONTAINING PROTEIN"/>
    <property type="match status" value="1"/>
</dbReference>
<dbReference type="InterPro" id="IPR023362">
    <property type="entry name" value="PH-BEACH_dom"/>
</dbReference>
<dbReference type="InterPro" id="IPR001680">
    <property type="entry name" value="WD40_rpt"/>
</dbReference>
<dbReference type="SUPFAM" id="SSF50978">
    <property type="entry name" value="WD40 repeat-like"/>
    <property type="match status" value="1"/>
</dbReference>
<dbReference type="RefSeq" id="XP_001310674.1">
    <property type="nucleotide sequence ID" value="XM_001310673.1"/>
</dbReference>
<dbReference type="Gene3D" id="2.130.10.10">
    <property type="entry name" value="YVTN repeat-like/Quinoprotein amine dehydrogenase"/>
    <property type="match status" value="1"/>
</dbReference>
<dbReference type="Proteomes" id="UP000001542">
    <property type="component" value="Unassembled WGS sequence"/>
</dbReference>
<dbReference type="InterPro" id="IPR036322">
    <property type="entry name" value="WD40_repeat_dom_sf"/>
</dbReference>
<accession>A2FBF7</accession>
<dbReference type="eggNOG" id="KOG1787">
    <property type="taxonomic scope" value="Eukaryota"/>
</dbReference>
<proteinExistence type="predicted"/>
<dbReference type="STRING" id="5722.A2FBF7"/>
<protein>
    <submittedName>
        <fullName evidence="3">Beige/BEACH domain containing protein</fullName>
    </submittedName>
</protein>
<gene>
    <name evidence="3" type="ORF">TVAG_080040</name>
</gene>
<dbReference type="Gene3D" id="1.10.1540.10">
    <property type="entry name" value="BEACH domain"/>
    <property type="match status" value="1"/>
</dbReference>
<dbReference type="OrthoDB" id="26681at2759"/>
<dbReference type="Pfam" id="PF02138">
    <property type="entry name" value="Beach"/>
    <property type="match status" value="1"/>
</dbReference>
<evidence type="ECO:0000259" key="2">
    <source>
        <dbReference type="PROSITE" id="PS51783"/>
    </source>
</evidence>
<dbReference type="InterPro" id="IPR015943">
    <property type="entry name" value="WD40/YVTN_repeat-like_dom_sf"/>
</dbReference>
<dbReference type="SMART" id="SM01026">
    <property type="entry name" value="Beach"/>
    <property type="match status" value="1"/>
</dbReference>
<dbReference type="SUPFAM" id="SSF81837">
    <property type="entry name" value="BEACH domain"/>
    <property type="match status" value="1"/>
</dbReference>
<dbReference type="PROSITE" id="PS50197">
    <property type="entry name" value="BEACH"/>
    <property type="match status" value="1"/>
</dbReference>
<dbReference type="VEuPathDB" id="TrichDB:TVAGG3_1006630"/>
<dbReference type="VEuPathDB" id="TrichDB:TVAG_080040"/>
<feature type="domain" description="BEACH-type PH" evidence="2">
    <location>
        <begin position="1"/>
        <end position="40"/>
    </location>
</feature>
<feature type="domain" description="BEACH" evidence="1">
    <location>
        <begin position="73"/>
        <end position="355"/>
    </location>
</feature>
<dbReference type="InterPro" id="IPR036372">
    <property type="entry name" value="BEACH_dom_sf"/>
</dbReference>
<dbReference type="PANTHER" id="PTHR13743">
    <property type="entry name" value="BEIGE/BEACH-RELATED"/>
    <property type="match status" value="1"/>
</dbReference>
<dbReference type="PROSITE" id="PS51783">
    <property type="entry name" value="PH_BEACH"/>
    <property type="match status" value="1"/>
</dbReference>
<dbReference type="SMART" id="SM00320">
    <property type="entry name" value="WD40"/>
    <property type="match status" value="1"/>
</dbReference>
<dbReference type="CDD" id="cd06071">
    <property type="entry name" value="Beach"/>
    <property type="match status" value="1"/>
</dbReference>
<sequence length="651" mass="75121">MNRKQSHQEIACEIFMNTNRSYYFIFANQDEKSQILKLIQNDFTFTKSDNLDPSKFHFFYELRKINNSIVQVLPASEICEKLKLSELWQKYKFSNFEYLFYLNLLSGRSFNDLSQYPVYPWVIKDYESEKISLANEKFFRDLSKPIGALNSKRIKDLTELYKDFPIEEEKCLYRSFYSTMASVSSFMIRTEPFTSSHIQLQEGRFDVAGRLFHSILMEWKAVTSEENDFRELIPEFFCFPDFLTNDNKFDLGQRMKSDGSFEKVDDVILPKWCKTTRQFIFTNREALESDYVSQNLNNWIDLIFGVYRNSFEKQNVFHPLCYPENNSQVNDRLRNHCLNFGVCPDQLFFENHPKRNQKIENLTDVTFTNSFDTPITCIMKNFIFLQGNLYIDARNIFTKSEKNMSLPKRIPGNYGDVICCSKYFGIVVFKRPFDDFVTAVELEKEAVRRISHEGNGVTCCIICGGKYMITGGNDCSLVIWNLPNFSSLRTSMIHGSPIVAVGGNSDLGIVASLDKQGLFILETLVNGRFLCSTNVLIGQSKPSILIFKSGLILLAVCNYHSTVLNLFDTKLQEICNLELSGCASDVTKITDDRGCEFIAMVIEKAIIVIEAYSLKLLLTIPTEFQSPHVGSVRKQRLLLVGDGRDFRTVMF</sequence>